<dbReference type="RefSeq" id="XP_002735581.1">
    <property type="nucleotide sequence ID" value="XM_002735535.2"/>
</dbReference>
<proteinExistence type="inferred from homology"/>
<dbReference type="Pfam" id="PF03171">
    <property type="entry name" value="2OG-FeII_Oxy"/>
    <property type="match status" value="1"/>
</dbReference>
<dbReference type="InterPro" id="IPR050231">
    <property type="entry name" value="Iron_ascorbate_oxido_reductase"/>
</dbReference>
<dbReference type="Proteomes" id="UP000694865">
    <property type="component" value="Unplaced"/>
</dbReference>
<dbReference type="InterPro" id="IPR044861">
    <property type="entry name" value="IPNS-like_FE2OG_OXY"/>
</dbReference>
<sequence>MADVTTMLVDFSAYNLQRDSPDSNCFQKLVDDVYLALTTTGFLYLTNHGIPPDVINNAFQQSMAFFALQDEIKMKYTKSDHSNQGYVQTERESLNPEKRPGDYKEFYNYVPKIYASETEDHLLPDIELPEFKSSMSCLYHKCSELGNRILEVMARALKLEDPLLFVKAHQGIGGSDNDTTIRANWYPPISDNVQIKPNQIRCGEHSDYGSITLLFQDNIEGLQVQCQDGSFVDVPPIEGSIVMNVADIMQRWTADKFISTIHRVIMPKTEELKRSHRQSLAYFSHPDNSFVVKCVDGSDKYPPITNDVYLKQRFNATYKY</sequence>
<dbReference type="Gene3D" id="2.60.120.330">
    <property type="entry name" value="B-lactam Antibiotic, Isopenicillin N Synthase, Chain"/>
    <property type="match status" value="1"/>
</dbReference>
<dbReference type="SUPFAM" id="SSF51197">
    <property type="entry name" value="Clavaminate synthase-like"/>
    <property type="match status" value="1"/>
</dbReference>
<name>A0ABM0GRA6_SACKO</name>
<feature type="domain" description="Fe2OG dioxygenase" evidence="2">
    <location>
        <begin position="176"/>
        <end position="286"/>
    </location>
</feature>
<organism evidence="3 4">
    <name type="scientific">Saccoglossus kowalevskii</name>
    <name type="common">Acorn worm</name>
    <dbReference type="NCBI Taxonomy" id="10224"/>
    <lineage>
        <taxon>Eukaryota</taxon>
        <taxon>Metazoa</taxon>
        <taxon>Hemichordata</taxon>
        <taxon>Enteropneusta</taxon>
        <taxon>Harrimaniidae</taxon>
        <taxon>Saccoglossus</taxon>
    </lineage>
</organism>
<keyword evidence="1" id="KW-0408">Iron</keyword>
<gene>
    <name evidence="4" type="primary">LOC100368784</name>
</gene>
<protein>
    <submittedName>
        <fullName evidence="4">Sexual differentiation process protein isp7-like</fullName>
    </submittedName>
</protein>
<dbReference type="InterPro" id="IPR005123">
    <property type="entry name" value="Oxoglu/Fe-dep_dioxygenase_dom"/>
</dbReference>
<evidence type="ECO:0000313" key="4">
    <source>
        <dbReference type="RefSeq" id="XP_002735581.1"/>
    </source>
</evidence>
<dbReference type="PROSITE" id="PS51471">
    <property type="entry name" value="FE2OG_OXY"/>
    <property type="match status" value="1"/>
</dbReference>
<evidence type="ECO:0000256" key="1">
    <source>
        <dbReference type="RuleBase" id="RU003682"/>
    </source>
</evidence>
<evidence type="ECO:0000259" key="2">
    <source>
        <dbReference type="PROSITE" id="PS51471"/>
    </source>
</evidence>
<dbReference type="InterPro" id="IPR027443">
    <property type="entry name" value="IPNS-like_sf"/>
</dbReference>
<dbReference type="Pfam" id="PF14226">
    <property type="entry name" value="DIOX_N"/>
    <property type="match status" value="1"/>
</dbReference>
<dbReference type="GeneID" id="100368784"/>
<accession>A0ABM0GRA6</accession>
<dbReference type="InterPro" id="IPR026992">
    <property type="entry name" value="DIOX_N"/>
</dbReference>
<dbReference type="PANTHER" id="PTHR47990">
    <property type="entry name" value="2-OXOGLUTARATE (2OG) AND FE(II)-DEPENDENT OXYGENASE SUPERFAMILY PROTEIN-RELATED"/>
    <property type="match status" value="1"/>
</dbReference>
<comment type="similarity">
    <text evidence="1">Belongs to the iron/ascorbate-dependent oxidoreductase family.</text>
</comment>
<evidence type="ECO:0000313" key="3">
    <source>
        <dbReference type="Proteomes" id="UP000694865"/>
    </source>
</evidence>
<keyword evidence="1" id="KW-0560">Oxidoreductase</keyword>
<keyword evidence="3" id="KW-1185">Reference proteome</keyword>
<keyword evidence="1" id="KW-0479">Metal-binding</keyword>
<dbReference type="PRINTS" id="PR00682">
    <property type="entry name" value="IPNSYNTHASE"/>
</dbReference>
<reference evidence="4" key="1">
    <citation type="submission" date="2025-08" db="UniProtKB">
        <authorList>
            <consortium name="RefSeq"/>
        </authorList>
    </citation>
    <scope>IDENTIFICATION</scope>
    <source>
        <tissue evidence="4">Testes</tissue>
    </source>
</reference>